<comment type="caution">
    <text evidence="1">The sequence shown here is derived from an EMBL/GenBank/DDBJ whole genome shotgun (WGS) entry which is preliminary data.</text>
</comment>
<gene>
    <name evidence="1" type="ORF">A2361_00275</name>
</gene>
<dbReference type="EMBL" id="MGHZ01000002">
    <property type="protein sequence ID" value="OGM81790.1"/>
    <property type="molecule type" value="Genomic_DNA"/>
</dbReference>
<evidence type="ECO:0000313" key="1">
    <source>
        <dbReference type="EMBL" id="OGM81790.1"/>
    </source>
</evidence>
<organism evidence="1 2">
    <name type="scientific">Candidatus Woesebacteria bacterium RIFOXYB1_FULL_40_26</name>
    <dbReference type="NCBI Taxonomy" id="1802539"/>
    <lineage>
        <taxon>Bacteria</taxon>
        <taxon>Candidatus Woeseibacteriota</taxon>
    </lineage>
</organism>
<accession>A0A1F8CZP2</accession>
<reference evidence="1 2" key="1">
    <citation type="journal article" date="2016" name="Nat. Commun.">
        <title>Thousands of microbial genomes shed light on interconnected biogeochemical processes in an aquifer system.</title>
        <authorList>
            <person name="Anantharaman K."/>
            <person name="Brown C.T."/>
            <person name="Hug L.A."/>
            <person name="Sharon I."/>
            <person name="Castelle C.J."/>
            <person name="Probst A.J."/>
            <person name="Thomas B.C."/>
            <person name="Singh A."/>
            <person name="Wilkins M.J."/>
            <person name="Karaoz U."/>
            <person name="Brodie E.L."/>
            <person name="Williams K.H."/>
            <person name="Hubbard S.S."/>
            <person name="Banfield J.F."/>
        </authorList>
    </citation>
    <scope>NUCLEOTIDE SEQUENCE [LARGE SCALE GENOMIC DNA]</scope>
</reference>
<sequence>MSEENLQTATRFIVVWNQNPLRIAPELASFYNETNRIPDKYHLMVGPDGLIDPETNMPVEIFITDKTSDTGKKEFEVYKKLFNWADKNDEGIAVWFSPALENKYPCNKAVVSKIAYDPETMQKVILNGAILFGNEAELCIEAFSVIAPEIKEIKDPELLRNMLITFDDNFDLTSLSEFLASHTPNQGAVYLENVNNRVQTITVMIKRGDNPTLIALEMQRQGLIGHYPVSCPPMTFSEYALARTNIIDAKFVKNCGNCGKPINAYICKGYKCTCGGVYEGC</sequence>
<dbReference type="Proteomes" id="UP000178848">
    <property type="component" value="Unassembled WGS sequence"/>
</dbReference>
<name>A0A1F8CZP2_9BACT</name>
<protein>
    <submittedName>
        <fullName evidence="1">Uncharacterized protein</fullName>
    </submittedName>
</protein>
<evidence type="ECO:0000313" key="2">
    <source>
        <dbReference type="Proteomes" id="UP000178848"/>
    </source>
</evidence>
<dbReference type="AlphaFoldDB" id="A0A1F8CZP2"/>
<proteinExistence type="predicted"/>